<protein>
    <submittedName>
        <fullName evidence="2">Uncharacterized protein</fullName>
    </submittedName>
</protein>
<evidence type="ECO:0000256" key="1">
    <source>
        <dbReference type="SAM" id="MobiDB-lite"/>
    </source>
</evidence>
<feature type="region of interest" description="Disordered" evidence="1">
    <location>
        <begin position="145"/>
        <end position="205"/>
    </location>
</feature>
<dbReference type="EMBL" id="AGNL01007041">
    <property type="protein sequence ID" value="EJK71577.1"/>
    <property type="molecule type" value="Genomic_DNA"/>
</dbReference>
<dbReference type="Proteomes" id="UP000266841">
    <property type="component" value="Unassembled WGS sequence"/>
</dbReference>
<evidence type="ECO:0000313" key="2">
    <source>
        <dbReference type="EMBL" id="EJK71577.1"/>
    </source>
</evidence>
<gene>
    <name evidence="2" type="ORF">THAOC_06964</name>
</gene>
<dbReference type="AlphaFoldDB" id="K0TL62"/>
<organism evidence="2 3">
    <name type="scientific">Thalassiosira oceanica</name>
    <name type="common">Marine diatom</name>
    <dbReference type="NCBI Taxonomy" id="159749"/>
    <lineage>
        <taxon>Eukaryota</taxon>
        <taxon>Sar</taxon>
        <taxon>Stramenopiles</taxon>
        <taxon>Ochrophyta</taxon>
        <taxon>Bacillariophyta</taxon>
        <taxon>Coscinodiscophyceae</taxon>
        <taxon>Thalassiosirophycidae</taxon>
        <taxon>Thalassiosirales</taxon>
        <taxon>Thalassiosiraceae</taxon>
        <taxon>Thalassiosira</taxon>
    </lineage>
</organism>
<accession>K0TL62</accession>
<evidence type="ECO:0000313" key="3">
    <source>
        <dbReference type="Proteomes" id="UP000266841"/>
    </source>
</evidence>
<name>K0TL62_THAOC</name>
<keyword evidence="3" id="KW-1185">Reference proteome</keyword>
<comment type="caution">
    <text evidence="2">The sequence shown here is derived from an EMBL/GenBank/DDBJ whole genome shotgun (WGS) entry which is preliminary data.</text>
</comment>
<sequence>MPKKKKEKQQKNTLFSHWRKAGRGRRLVLQFYFTFISSSYRRIAGALLQPATHAASALLYCSATNATAPPAAAAAAAVPPPPPPPPQPNVDDGRYVVCRVICIVREGSPREVTLIVICLQPLPLFPLVEPPRSIAVAAPDAVPSAAAAGKQSDDDPMEIKEEEEPAAVNQVDLVVSAGADRKLSGGPKNEDDEGDEAEAGDYEAT</sequence>
<feature type="compositionally biased region" description="Acidic residues" evidence="1">
    <location>
        <begin position="190"/>
        <end position="205"/>
    </location>
</feature>
<proteinExistence type="predicted"/>
<reference evidence="2 3" key="1">
    <citation type="journal article" date="2012" name="Genome Biol.">
        <title>Genome and low-iron response of an oceanic diatom adapted to chronic iron limitation.</title>
        <authorList>
            <person name="Lommer M."/>
            <person name="Specht M."/>
            <person name="Roy A.S."/>
            <person name="Kraemer L."/>
            <person name="Andreson R."/>
            <person name="Gutowska M.A."/>
            <person name="Wolf J."/>
            <person name="Bergner S.V."/>
            <person name="Schilhabel M.B."/>
            <person name="Klostermeier U.C."/>
            <person name="Beiko R.G."/>
            <person name="Rosenstiel P."/>
            <person name="Hippler M."/>
            <person name="Laroche J."/>
        </authorList>
    </citation>
    <scope>NUCLEOTIDE SEQUENCE [LARGE SCALE GENOMIC DNA]</scope>
    <source>
        <strain evidence="2 3">CCMP1005</strain>
    </source>
</reference>
<feature type="non-terminal residue" evidence="2">
    <location>
        <position position="205"/>
    </location>
</feature>